<keyword evidence="3" id="KW-1185">Reference proteome</keyword>
<dbReference type="RefSeq" id="WP_116044360.1">
    <property type="nucleotide sequence ID" value="NZ_QUBQ01000001.1"/>
</dbReference>
<feature type="transmembrane region" description="Helical" evidence="1">
    <location>
        <begin position="12"/>
        <end position="29"/>
    </location>
</feature>
<protein>
    <submittedName>
        <fullName evidence="2">Uncharacterized protein</fullName>
    </submittedName>
</protein>
<dbReference type="AlphaFoldDB" id="A0A371PLG1"/>
<organism evidence="2 3">
    <name type="scientific">Paenibacillus paeoniae</name>
    <dbReference type="NCBI Taxonomy" id="2292705"/>
    <lineage>
        <taxon>Bacteria</taxon>
        <taxon>Bacillati</taxon>
        <taxon>Bacillota</taxon>
        <taxon>Bacilli</taxon>
        <taxon>Bacillales</taxon>
        <taxon>Paenibacillaceae</taxon>
        <taxon>Paenibacillus</taxon>
    </lineage>
</organism>
<keyword evidence="1" id="KW-1133">Transmembrane helix</keyword>
<dbReference type="OrthoDB" id="9845771at2"/>
<feature type="transmembrane region" description="Helical" evidence="1">
    <location>
        <begin position="41"/>
        <end position="59"/>
    </location>
</feature>
<evidence type="ECO:0000256" key="1">
    <source>
        <dbReference type="SAM" id="Phobius"/>
    </source>
</evidence>
<reference evidence="2 3" key="1">
    <citation type="submission" date="2018-08" db="EMBL/GenBank/DDBJ databases">
        <title>Paenibacillus sp. M4BSY-1, whole genome shotgun sequence.</title>
        <authorList>
            <person name="Tuo L."/>
        </authorList>
    </citation>
    <scope>NUCLEOTIDE SEQUENCE [LARGE SCALE GENOMIC DNA]</scope>
    <source>
        <strain evidence="2 3">M4BSY-1</strain>
    </source>
</reference>
<accession>A0A371PLG1</accession>
<evidence type="ECO:0000313" key="2">
    <source>
        <dbReference type="EMBL" id="REK77031.1"/>
    </source>
</evidence>
<proteinExistence type="predicted"/>
<sequence>MNPNTFMTKRPVAYWMLLLVPFNIMVLSANKWGSSNSNINTASIIVLLLLFSYFVYLFIKMKKHSATSTVVLDPSFIMIADQKVQVEDIDRLIITNYIFKLHVKGKWSRIAYSIDPNHREDIARKLVDYSIQHELTLVNRVKASPIFSL</sequence>
<keyword evidence="1" id="KW-0472">Membrane</keyword>
<evidence type="ECO:0000313" key="3">
    <source>
        <dbReference type="Proteomes" id="UP000261905"/>
    </source>
</evidence>
<name>A0A371PLG1_9BACL</name>
<comment type="caution">
    <text evidence="2">The sequence shown here is derived from an EMBL/GenBank/DDBJ whole genome shotgun (WGS) entry which is preliminary data.</text>
</comment>
<dbReference type="EMBL" id="QUBQ01000001">
    <property type="protein sequence ID" value="REK77031.1"/>
    <property type="molecule type" value="Genomic_DNA"/>
</dbReference>
<dbReference type="Proteomes" id="UP000261905">
    <property type="component" value="Unassembled WGS sequence"/>
</dbReference>
<keyword evidence="1" id="KW-0812">Transmembrane</keyword>
<gene>
    <name evidence="2" type="ORF">DX130_08475</name>
</gene>